<evidence type="ECO:0000313" key="3">
    <source>
        <dbReference type="Proteomes" id="UP000594261"/>
    </source>
</evidence>
<reference evidence="2" key="2">
    <citation type="submission" date="2021-01" db="UniProtKB">
        <authorList>
            <consortium name="EnsemblPlants"/>
        </authorList>
    </citation>
    <scope>IDENTIFICATION</scope>
</reference>
<dbReference type="Proteomes" id="UP000594261">
    <property type="component" value="Chromosome 8"/>
</dbReference>
<dbReference type="InParanoid" id="A0A7N2M9V2"/>
<reference evidence="2 3" key="1">
    <citation type="journal article" date="2016" name="G3 (Bethesda)">
        <title>First Draft Assembly and Annotation of the Genome of a California Endemic Oak Quercus lobata Nee (Fagaceae).</title>
        <authorList>
            <person name="Sork V.L."/>
            <person name="Fitz-Gibbon S.T."/>
            <person name="Puiu D."/>
            <person name="Crepeau M."/>
            <person name="Gugger P.F."/>
            <person name="Sherman R."/>
            <person name="Stevens K."/>
            <person name="Langley C.H."/>
            <person name="Pellegrini M."/>
            <person name="Salzberg S.L."/>
        </authorList>
    </citation>
    <scope>NUCLEOTIDE SEQUENCE [LARGE SCALE GENOMIC DNA]</scope>
    <source>
        <strain evidence="2 3">cv. SW786</strain>
    </source>
</reference>
<keyword evidence="3" id="KW-1185">Reference proteome</keyword>
<dbReference type="Gramene" id="QL08p001968:mrna">
    <property type="protein sequence ID" value="QL08p001968:mrna"/>
    <property type="gene ID" value="QL08p001968"/>
</dbReference>
<feature type="domain" description="Neurobeachin alpha-solenoid region" evidence="1">
    <location>
        <begin position="95"/>
        <end position="129"/>
    </location>
</feature>
<dbReference type="Pfam" id="PF20425">
    <property type="entry name" value="Neurobeachin"/>
    <property type="match status" value="1"/>
</dbReference>
<name>A0A7N2M9V2_QUELO</name>
<accession>A0A7N2M9V2</accession>
<sequence>MPSSAWMFNNDYNNKLKLQSKKNSPNSFRRKLDFVMGLVMEEEVRQAQTNPWSSQAQSHHQQVGSGTGRFAWVGPIQEKDHHVGVELVFSCPVESEDTDNVILKIAQLIQVIGGHSISGKDIRKILALL</sequence>
<dbReference type="EMBL" id="LRBV02000008">
    <property type="status" value="NOT_ANNOTATED_CDS"/>
    <property type="molecule type" value="Genomic_DNA"/>
</dbReference>
<proteinExistence type="predicted"/>
<dbReference type="EnsemblPlants" id="QL08p001968:mrna">
    <property type="protein sequence ID" value="QL08p001968:mrna"/>
    <property type="gene ID" value="QL08p001968"/>
</dbReference>
<organism evidence="2 3">
    <name type="scientific">Quercus lobata</name>
    <name type="common">Valley oak</name>
    <dbReference type="NCBI Taxonomy" id="97700"/>
    <lineage>
        <taxon>Eukaryota</taxon>
        <taxon>Viridiplantae</taxon>
        <taxon>Streptophyta</taxon>
        <taxon>Embryophyta</taxon>
        <taxon>Tracheophyta</taxon>
        <taxon>Spermatophyta</taxon>
        <taxon>Magnoliopsida</taxon>
        <taxon>eudicotyledons</taxon>
        <taxon>Gunneridae</taxon>
        <taxon>Pentapetalae</taxon>
        <taxon>rosids</taxon>
        <taxon>fabids</taxon>
        <taxon>Fagales</taxon>
        <taxon>Fagaceae</taxon>
        <taxon>Quercus</taxon>
    </lineage>
</organism>
<protein>
    <recommendedName>
        <fullName evidence="1">Neurobeachin alpha-solenoid region domain-containing protein</fullName>
    </recommendedName>
</protein>
<dbReference type="InterPro" id="IPR046852">
    <property type="entry name" value="Neurobeachin_a-sol"/>
</dbReference>
<evidence type="ECO:0000313" key="2">
    <source>
        <dbReference type="EnsemblPlants" id="QL08p001968:mrna"/>
    </source>
</evidence>
<evidence type="ECO:0000259" key="1">
    <source>
        <dbReference type="Pfam" id="PF20425"/>
    </source>
</evidence>
<dbReference type="AlphaFoldDB" id="A0A7N2M9V2"/>